<protein>
    <submittedName>
        <fullName evidence="2">Uncharacterized protein</fullName>
    </submittedName>
</protein>
<dbReference type="EMBL" id="QSWH01000011">
    <property type="protein sequence ID" value="RRR20893.1"/>
    <property type="molecule type" value="Genomic_DNA"/>
</dbReference>
<keyword evidence="3" id="KW-1185">Reference proteome</keyword>
<sequence length="67" mass="7628">MLERESRRRDGLPCGTPEEREVLERWKDLLARSGAVVEYVPETAQGFVLVHAQEVAGEDLIRRPGPR</sequence>
<evidence type="ECO:0000313" key="3">
    <source>
        <dbReference type="Proteomes" id="UP000254236"/>
    </source>
</evidence>
<gene>
    <name evidence="1" type="ORF">DWV08_16405</name>
    <name evidence="2" type="ORF">DXU92_16300</name>
</gene>
<evidence type="ECO:0000313" key="2">
    <source>
        <dbReference type="EMBL" id="RRR20893.1"/>
    </source>
</evidence>
<dbReference type="Proteomes" id="UP000254236">
    <property type="component" value="Chromosome"/>
</dbReference>
<reference evidence="1 3" key="1">
    <citation type="submission" date="2018-07" db="EMBL/GenBank/DDBJ databases">
        <title>Brachybacterium saurashtrense DSM 23186 genome sequence.</title>
        <authorList>
            <person name="Guo L."/>
        </authorList>
    </citation>
    <scope>NUCLEOTIDE SEQUENCE [LARGE SCALE GENOMIC DNA]</scope>
    <source>
        <strain evidence="1 3">DSM 23186</strain>
    </source>
</reference>
<dbReference type="KEGG" id="bsau:DWV08_16405"/>
<reference evidence="2 4" key="2">
    <citation type="submission" date="2018-08" db="EMBL/GenBank/DDBJ databases">
        <title>Brachybacterium saurashtrense DSM 23186.</title>
        <authorList>
            <person name="Li Y."/>
        </authorList>
    </citation>
    <scope>NUCLEOTIDE SEQUENCE [LARGE SCALE GENOMIC DNA]</scope>
    <source>
        <strain evidence="2 4">DSM 23186</strain>
    </source>
</reference>
<dbReference type="EMBL" id="CP031356">
    <property type="protein sequence ID" value="AXK47044.1"/>
    <property type="molecule type" value="Genomic_DNA"/>
</dbReference>
<evidence type="ECO:0000313" key="1">
    <source>
        <dbReference type="EMBL" id="AXK47044.1"/>
    </source>
</evidence>
<accession>A0A345YSZ2</accession>
<proteinExistence type="predicted"/>
<dbReference type="Proteomes" id="UP000282185">
    <property type="component" value="Unassembled WGS sequence"/>
</dbReference>
<name>A0A345YSZ2_9MICO</name>
<organism evidence="2 4">
    <name type="scientific">Brachybacterium saurashtrense</name>
    <dbReference type="NCBI Taxonomy" id="556288"/>
    <lineage>
        <taxon>Bacteria</taxon>
        <taxon>Bacillati</taxon>
        <taxon>Actinomycetota</taxon>
        <taxon>Actinomycetes</taxon>
        <taxon>Micrococcales</taxon>
        <taxon>Dermabacteraceae</taxon>
        <taxon>Brachybacterium</taxon>
    </lineage>
</organism>
<dbReference type="AlphaFoldDB" id="A0A345YSZ2"/>
<dbReference type="OrthoDB" id="4167052at2"/>
<dbReference type="RefSeq" id="WP_115414791.1">
    <property type="nucleotide sequence ID" value="NZ_CP031356.1"/>
</dbReference>
<evidence type="ECO:0000313" key="4">
    <source>
        <dbReference type="Proteomes" id="UP000282185"/>
    </source>
</evidence>